<name>A0A6P2CJ00_9NOCA</name>
<dbReference type="EMBL" id="QRCM01000001">
    <property type="protein sequence ID" value="TXG91840.1"/>
    <property type="molecule type" value="Genomic_DNA"/>
</dbReference>
<sequence>MRVAIPRPRGGRDDADPGMSRAGEPVADGAEIGERHRSHERPDPDTTVQSVEHVRAHRDLRSDETDSRMLRRRDARW</sequence>
<proteinExistence type="predicted"/>
<accession>A0A6P2CJ00</accession>
<feature type="compositionally biased region" description="Basic and acidic residues" evidence="1">
    <location>
        <begin position="52"/>
        <end position="69"/>
    </location>
</feature>
<protein>
    <submittedName>
        <fullName evidence="2">Uncharacterized protein</fullName>
    </submittedName>
</protein>
<comment type="caution">
    <text evidence="2">The sequence shown here is derived from an EMBL/GenBank/DDBJ whole genome shotgun (WGS) entry which is preliminary data.</text>
</comment>
<reference evidence="2 3" key="1">
    <citation type="submission" date="2018-07" db="EMBL/GenBank/DDBJ databases">
        <title>Genome sequence of Rhodococcus rhodnii ATCC 35071 from Rhodnius prolixus.</title>
        <authorList>
            <person name="Patel V."/>
            <person name="Vogel K.J."/>
        </authorList>
    </citation>
    <scope>NUCLEOTIDE SEQUENCE [LARGE SCALE GENOMIC DNA]</scope>
    <source>
        <strain evidence="2 3">ATCC 35071</strain>
    </source>
</reference>
<feature type="compositionally biased region" description="Basic and acidic residues" evidence="1">
    <location>
        <begin position="32"/>
        <end position="44"/>
    </location>
</feature>
<feature type="region of interest" description="Disordered" evidence="1">
    <location>
        <begin position="1"/>
        <end position="77"/>
    </location>
</feature>
<dbReference type="Proteomes" id="UP000471120">
    <property type="component" value="Unassembled WGS sequence"/>
</dbReference>
<evidence type="ECO:0000256" key="1">
    <source>
        <dbReference type="SAM" id="MobiDB-lite"/>
    </source>
</evidence>
<dbReference type="AlphaFoldDB" id="A0A6P2CJ00"/>
<gene>
    <name evidence="2" type="ORF">DW322_18710</name>
</gene>
<organism evidence="2 3">
    <name type="scientific">Rhodococcus rhodnii</name>
    <dbReference type="NCBI Taxonomy" id="38312"/>
    <lineage>
        <taxon>Bacteria</taxon>
        <taxon>Bacillati</taxon>
        <taxon>Actinomycetota</taxon>
        <taxon>Actinomycetes</taxon>
        <taxon>Mycobacteriales</taxon>
        <taxon>Nocardiaceae</taxon>
        <taxon>Rhodococcus</taxon>
    </lineage>
</organism>
<evidence type="ECO:0000313" key="2">
    <source>
        <dbReference type="EMBL" id="TXG91840.1"/>
    </source>
</evidence>
<evidence type="ECO:0000313" key="3">
    <source>
        <dbReference type="Proteomes" id="UP000471120"/>
    </source>
</evidence>